<name>W8CAZ7_CERCA</name>
<organism evidence="1">
    <name type="scientific">Ceratitis capitata</name>
    <name type="common">Mediterranean fruit fly</name>
    <name type="synonym">Tephritis capitata</name>
    <dbReference type="NCBI Taxonomy" id="7213"/>
    <lineage>
        <taxon>Eukaryota</taxon>
        <taxon>Metazoa</taxon>
        <taxon>Ecdysozoa</taxon>
        <taxon>Arthropoda</taxon>
        <taxon>Hexapoda</taxon>
        <taxon>Insecta</taxon>
        <taxon>Pterygota</taxon>
        <taxon>Neoptera</taxon>
        <taxon>Endopterygota</taxon>
        <taxon>Diptera</taxon>
        <taxon>Brachycera</taxon>
        <taxon>Muscomorpha</taxon>
        <taxon>Tephritoidea</taxon>
        <taxon>Tephritidae</taxon>
        <taxon>Ceratitis</taxon>
        <taxon>Ceratitis</taxon>
    </lineage>
</organism>
<evidence type="ECO:0000313" key="1">
    <source>
        <dbReference type="EMBL" id="JAC05652.1"/>
    </source>
</evidence>
<protein>
    <submittedName>
        <fullName evidence="1">Uncharacterized protein</fullName>
    </submittedName>
</protein>
<sequence>MSKIKIAFYCRQMQTFCLLQYPPRLPSNKQWNIQASVLSRKSQVKRFWRLKVFKLSGFSTAKFAINLLASSASTVAPFKGPAFAVLRRQKAQKSPAKSMAAFIFFVDLLRLRYDSGSKAC</sequence>
<reference evidence="1" key="2">
    <citation type="journal article" date="2014" name="BMC Genomics">
        <title>A genomic perspective to assessing quality of mass-reared SIT flies used in Mediterranean fruit fly (Ceratitis capitata) eradication in California.</title>
        <authorList>
            <person name="Calla B."/>
            <person name="Hall B."/>
            <person name="Hou S."/>
            <person name="Geib S.M."/>
        </authorList>
    </citation>
    <scope>NUCLEOTIDE SEQUENCE</scope>
</reference>
<proteinExistence type="evidence at transcript level"/>
<dbReference type="AlphaFoldDB" id="W8CAZ7"/>
<reference evidence="1" key="1">
    <citation type="submission" date="2013-07" db="EMBL/GenBank/DDBJ databases">
        <authorList>
            <person name="Geib S."/>
        </authorList>
    </citation>
    <scope>NUCLEOTIDE SEQUENCE</scope>
</reference>
<feature type="non-terminal residue" evidence="1">
    <location>
        <position position="120"/>
    </location>
</feature>
<dbReference type="EMBL" id="GAMC01000904">
    <property type="protein sequence ID" value="JAC05652.1"/>
    <property type="molecule type" value="mRNA"/>
</dbReference>
<accession>W8CAZ7</accession>